<comment type="similarity">
    <text evidence="3">Belongs to the RecD family.</text>
</comment>
<sequence length="627" mass="70555">MQSGLAKARFSESYNRSPWLEVGKEKRPVWPTMDSLLAKQRLTYLDYVLTHRLLRDQLVGQEVALFICHLLIAAQEGHLCVRIENGHLFPAVYQLWSQEGDDHLSSEESQFLTDLILKGSKEVPLELMTVMQEGEDHEPPQTPLCVFQNSFYLQRHWIFETLFLKHLLRHLDGMPVLEVSREYLEKELTHLRKSGALLEEQAEAILTGCLSPLTLITGGPGTGKTYTAGRLIQLFWNSLNEEQRKECQIALAAPTGKAAANLQKSLSKVANELKDCPPLQAKTLHSLLNMRSSSSFAKESAIRLTADLIVVDESSMIDVKMMATLFESLKKGSRIILLGDQHQLPSVEAGSLFVDLIKLHQAQPALAIPCTNLKVCLRAELGSIVSFAQTINQGKALQAIDLLNQADIPGISRLHLPAERKESQKLFLSHVMNYFPSLIRSHQDPEQLLNLFNAIRILSPMRKGSFGVESINQLLWQHVSQMRHPNGWLAIPIMVVTNDYRQDLFNGETGVLMRKLPLKTVSTEDYALFPSRNAGETVRRLPALLLPRYEFAYCLSVHKSQGSEFDRVILVLPEGSELFGREVFYTAVTRARKHIEVYGTDLIIQKTISLQGSRLSGVEQRLATAKI</sequence>
<dbReference type="InterPro" id="IPR027417">
    <property type="entry name" value="P-loop_NTPase"/>
</dbReference>
<dbReference type="InterPro" id="IPR006344">
    <property type="entry name" value="RecD"/>
</dbReference>
<dbReference type="PANTHER" id="PTHR43788">
    <property type="entry name" value="DNA2/NAM7 HELICASE FAMILY MEMBER"/>
    <property type="match status" value="1"/>
</dbReference>
<keyword evidence="3" id="KW-0234">DNA repair</keyword>
<dbReference type="FunCoup" id="A0A0U5CSI6">
    <property type="interactions" value="146"/>
</dbReference>
<dbReference type="Gene3D" id="3.40.50.300">
    <property type="entry name" value="P-loop containing nucleotide triphosphate hydrolases"/>
    <property type="match status" value="3"/>
</dbReference>
<keyword evidence="3" id="KW-0227">DNA damage</keyword>
<keyword evidence="3" id="KW-0238">DNA-binding</keyword>
<evidence type="ECO:0000256" key="3">
    <source>
        <dbReference type="HAMAP-Rule" id="MF_01487"/>
    </source>
</evidence>
<dbReference type="RefSeq" id="WP_059062246.1">
    <property type="nucleotide sequence ID" value="NZ_LN879502.1"/>
</dbReference>
<dbReference type="HAMAP" id="MF_01487">
    <property type="entry name" value="RecD"/>
    <property type="match status" value="1"/>
</dbReference>
<dbReference type="Proteomes" id="UP000069902">
    <property type="component" value="Chromosome cPNK"/>
</dbReference>
<dbReference type="PANTHER" id="PTHR43788:SF6">
    <property type="entry name" value="DNA HELICASE B"/>
    <property type="match status" value="1"/>
</dbReference>
<dbReference type="PATRIC" id="fig|389348.3.peg.2691"/>
<dbReference type="InterPro" id="IPR027785">
    <property type="entry name" value="UvrD-like_helicase_C"/>
</dbReference>
<keyword evidence="3 5" id="KW-0378">Hydrolase</keyword>
<accession>A0A0U5CSI6</accession>
<keyword evidence="6" id="KW-1185">Reference proteome</keyword>
<keyword evidence="3" id="KW-0269">Exonuclease</keyword>
<dbReference type="Pfam" id="PF13245">
    <property type="entry name" value="AAA_19"/>
    <property type="match status" value="1"/>
</dbReference>
<dbReference type="CDD" id="cd17933">
    <property type="entry name" value="DEXSc_RecD-like"/>
    <property type="match status" value="1"/>
</dbReference>
<comment type="subunit">
    <text evidence="3">Heterotrimer of RecB, RecC and RecD. All subunits contribute to DNA-binding.</text>
</comment>
<dbReference type="SUPFAM" id="SSF52540">
    <property type="entry name" value="P-loop containing nucleoside triphosphate hydrolases"/>
    <property type="match status" value="1"/>
</dbReference>
<dbReference type="NCBIfam" id="TIGR01447">
    <property type="entry name" value="recD"/>
    <property type="match status" value="1"/>
</dbReference>
<dbReference type="KEGG" id="pnl:PNK_2401"/>
<dbReference type="EC" id="5.6.2.3" evidence="3"/>
<evidence type="ECO:0000313" key="5">
    <source>
        <dbReference type="EMBL" id="CUI17996.1"/>
    </source>
</evidence>
<comment type="catalytic activity">
    <reaction evidence="3">
        <text>ATP + H2O = ADP + phosphate + H(+)</text>
        <dbReference type="Rhea" id="RHEA:13065"/>
        <dbReference type="ChEBI" id="CHEBI:15377"/>
        <dbReference type="ChEBI" id="CHEBI:15378"/>
        <dbReference type="ChEBI" id="CHEBI:30616"/>
        <dbReference type="ChEBI" id="CHEBI:43474"/>
        <dbReference type="ChEBI" id="CHEBI:456216"/>
        <dbReference type="EC" id="5.6.2.3"/>
    </reaction>
</comment>
<dbReference type="GO" id="GO:0016887">
    <property type="term" value="F:ATP hydrolysis activity"/>
    <property type="evidence" value="ECO:0007669"/>
    <property type="project" value="RHEA"/>
</dbReference>
<dbReference type="GO" id="GO:0043139">
    <property type="term" value="F:5'-3' DNA helicase activity"/>
    <property type="evidence" value="ECO:0007669"/>
    <property type="project" value="UniProtKB-UniRule"/>
</dbReference>
<evidence type="ECO:0000256" key="2">
    <source>
        <dbReference type="ARBA" id="ARBA00022840"/>
    </source>
</evidence>
<dbReference type="GO" id="GO:0008854">
    <property type="term" value="F:exodeoxyribonuclease V activity"/>
    <property type="evidence" value="ECO:0007669"/>
    <property type="project" value="InterPro"/>
</dbReference>
<dbReference type="STRING" id="389348.PNK_2401"/>
<feature type="binding site" evidence="3">
    <location>
        <begin position="218"/>
        <end position="225"/>
    </location>
    <ligand>
        <name>ATP</name>
        <dbReference type="ChEBI" id="CHEBI:30616"/>
    </ligand>
</feature>
<dbReference type="EMBL" id="LN879502">
    <property type="protein sequence ID" value="CUI17996.1"/>
    <property type="molecule type" value="Genomic_DNA"/>
</dbReference>
<evidence type="ECO:0000256" key="1">
    <source>
        <dbReference type="ARBA" id="ARBA00022741"/>
    </source>
</evidence>
<evidence type="ECO:0000313" key="6">
    <source>
        <dbReference type="Proteomes" id="UP000069902"/>
    </source>
</evidence>
<protein>
    <recommendedName>
        <fullName evidence="3">RecBCD enzyme subunit RecD</fullName>
        <ecNumber evidence="3">5.6.2.3</ecNumber>
    </recommendedName>
    <alternativeName>
        <fullName evidence="3">DNA 5'-3' helicase subunit RecD</fullName>
    </alternativeName>
    <alternativeName>
        <fullName evidence="3">Exonuclease V subunit RecD</fullName>
        <shortName evidence="3">ExoV subunit RecD</shortName>
    </alternativeName>
    <alternativeName>
        <fullName evidence="3">Helicase/nuclease RecBCD subunit RecD</fullName>
    </alternativeName>
</protein>
<dbReference type="GO" id="GO:0000724">
    <property type="term" value="P:double-strand break repair via homologous recombination"/>
    <property type="evidence" value="ECO:0007669"/>
    <property type="project" value="UniProtKB-UniRule"/>
</dbReference>
<name>A0A0U5CSI6_9BACT</name>
<keyword evidence="1 3" id="KW-0547">Nucleotide-binding</keyword>
<comment type="miscellaneous">
    <text evidence="3">In the RecBCD complex, RecB has a slow 3'-5' helicase, an exonuclease activity and loads RecA onto ssDNA, RecD has a fast 5'-3' helicase activity, while RecC stimulates the ATPase and processivity of the RecB helicase and contributes to recognition of the Chi site.</text>
</comment>
<feature type="domain" description="UvrD-like helicase C-terminal" evidence="4">
    <location>
        <begin position="551"/>
        <end position="594"/>
    </location>
</feature>
<dbReference type="AlphaFoldDB" id="A0A0U5CSI6"/>
<comment type="function">
    <text evidence="3">A helicase/nuclease that prepares dsDNA breaks (DSB) for recombinational DNA repair. Binds to DSBs and unwinds DNA via a highly rapid and processive ATP-dependent bidirectional helicase activity. Unwinds dsDNA until it encounters a Chi (crossover hotspot instigator) sequence from the 3' direction. Cuts ssDNA a few nucleotides 3' to the Chi site. The properties and activities of the enzyme are changed at Chi. The Chi-altered holoenzyme produces a long 3'-ssDNA overhang and facilitates RecA-binding to the ssDNA for homologous DNA recombination and repair. Holoenzyme degrades any linearized DNA that is unable to undergo homologous recombination. In the holoenzyme this subunit has ssDNA-dependent ATPase and 5'-3' helicase activity. When added to pre-assembled RecBC greatly stimulates nuclease activity and augments holoenzyme processivity. Negatively regulates the RecA-loading ability of RecBCD.</text>
</comment>
<dbReference type="GO" id="GO:0005524">
    <property type="term" value="F:ATP binding"/>
    <property type="evidence" value="ECO:0007669"/>
    <property type="project" value="UniProtKB-UniRule"/>
</dbReference>
<evidence type="ECO:0000259" key="4">
    <source>
        <dbReference type="Pfam" id="PF13538"/>
    </source>
</evidence>
<organism evidence="5 6">
    <name type="scientific">Candidatus Protochlamydia naegleriophila</name>
    <dbReference type="NCBI Taxonomy" id="389348"/>
    <lineage>
        <taxon>Bacteria</taxon>
        <taxon>Pseudomonadati</taxon>
        <taxon>Chlamydiota</taxon>
        <taxon>Chlamydiia</taxon>
        <taxon>Parachlamydiales</taxon>
        <taxon>Parachlamydiaceae</taxon>
        <taxon>Candidatus Protochlamydia</taxon>
    </lineage>
</organism>
<keyword evidence="3" id="KW-0540">Nuclease</keyword>
<keyword evidence="3" id="KW-0413">Isomerase</keyword>
<dbReference type="Pfam" id="PF13538">
    <property type="entry name" value="UvrD_C_2"/>
    <property type="match status" value="1"/>
</dbReference>
<gene>
    <name evidence="5" type="primary">recd3</name>
    <name evidence="3" type="synonym">recD</name>
    <name evidence="5" type="ORF">PNK_2401</name>
</gene>
<reference evidence="6" key="1">
    <citation type="submission" date="2015-09" db="EMBL/GenBank/DDBJ databases">
        <authorList>
            <person name="Bertelli C."/>
        </authorList>
    </citation>
    <scope>NUCLEOTIDE SEQUENCE [LARGE SCALE GENOMIC DNA]</scope>
    <source>
        <strain evidence="6">KNic</strain>
    </source>
</reference>
<dbReference type="GO" id="GO:0009338">
    <property type="term" value="C:exodeoxyribonuclease V complex"/>
    <property type="evidence" value="ECO:0007669"/>
    <property type="project" value="InterPro"/>
</dbReference>
<keyword evidence="3" id="KW-0347">Helicase</keyword>
<dbReference type="InParanoid" id="A0A0U5CSI6"/>
<dbReference type="InterPro" id="IPR050534">
    <property type="entry name" value="Coronavir_polyprotein_1ab"/>
</dbReference>
<proteinExistence type="inferred from homology"/>
<dbReference type="CDD" id="cd18809">
    <property type="entry name" value="SF1_C_RecD"/>
    <property type="match status" value="1"/>
</dbReference>
<keyword evidence="2 3" id="KW-0067">ATP-binding</keyword>
<dbReference type="GO" id="GO:0003677">
    <property type="term" value="F:DNA binding"/>
    <property type="evidence" value="ECO:0007669"/>
    <property type="project" value="UniProtKB-UniRule"/>
</dbReference>